<organism evidence="2 3">
    <name type="scientific">Nicotiana attenuata</name>
    <name type="common">Coyote tobacco</name>
    <dbReference type="NCBI Taxonomy" id="49451"/>
    <lineage>
        <taxon>Eukaryota</taxon>
        <taxon>Viridiplantae</taxon>
        <taxon>Streptophyta</taxon>
        <taxon>Embryophyta</taxon>
        <taxon>Tracheophyta</taxon>
        <taxon>Spermatophyta</taxon>
        <taxon>Magnoliopsida</taxon>
        <taxon>eudicotyledons</taxon>
        <taxon>Gunneridae</taxon>
        <taxon>Pentapetalae</taxon>
        <taxon>asterids</taxon>
        <taxon>lamiids</taxon>
        <taxon>Solanales</taxon>
        <taxon>Solanaceae</taxon>
        <taxon>Nicotianoideae</taxon>
        <taxon>Nicotianeae</taxon>
        <taxon>Nicotiana</taxon>
    </lineage>
</organism>
<feature type="region of interest" description="Disordered" evidence="1">
    <location>
        <begin position="143"/>
        <end position="163"/>
    </location>
</feature>
<comment type="caution">
    <text evidence="2">The sequence shown here is derived from an EMBL/GenBank/DDBJ whole genome shotgun (WGS) entry which is preliminary data.</text>
</comment>
<dbReference type="EMBL" id="MJEQ01037188">
    <property type="protein sequence ID" value="OIT02863.1"/>
    <property type="molecule type" value="Genomic_DNA"/>
</dbReference>
<evidence type="ECO:0000313" key="2">
    <source>
        <dbReference type="EMBL" id="OIT02863.1"/>
    </source>
</evidence>
<accession>A0A1J6IYX8</accession>
<keyword evidence="3" id="KW-1185">Reference proteome</keyword>
<protein>
    <submittedName>
        <fullName evidence="2">Uncharacterized protein</fullName>
    </submittedName>
</protein>
<feature type="non-terminal residue" evidence="2">
    <location>
        <position position="1"/>
    </location>
</feature>
<feature type="compositionally biased region" description="Polar residues" evidence="1">
    <location>
        <begin position="143"/>
        <end position="160"/>
    </location>
</feature>
<name>A0A1J6IYX8_NICAT</name>
<evidence type="ECO:0000256" key="1">
    <source>
        <dbReference type="SAM" id="MobiDB-lite"/>
    </source>
</evidence>
<sequence length="207" mass="22442">YNPQITQKIKTKKYKNGKNPATTHHCDVASTATGPLTGIVAGSGALRTRTSLQFNHGKPTSNPDCPVSGDGNGGALNRALSAFGPCLWQAMTKNDNMQPNLDPLMLNTLISQAFQSMPFFPDPRIEDPAASLVFVTVEPQFHQTSSPSAPVEKNQSSPPGNITRKINKALDLLKRKSLPEMEGIAYVPLRTDSLLLDPVRAIKFSME</sequence>
<dbReference type="Proteomes" id="UP000187609">
    <property type="component" value="Unassembled WGS sequence"/>
</dbReference>
<dbReference type="AlphaFoldDB" id="A0A1J6IYX8"/>
<dbReference type="Gramene" id="OIT02863">
    <property type="protein sequence ID" value="OIT02863"/>
    <property type="gene ID" value="A4A49_56526"/>
</dbReference>
<gene>
    <name evidence="2" type="ORF">A4A49_56526</name>
</gene>
<proteinExistence type="predicted"/>
<evidence type="ECO:0000313" key="3">
    <source>
        <dbReference type="Proteomes" id="UP000187609"/>
    </source>
</evidence>
<feature type="non-terminal residue" evidence="2">
    <location>
        <position position="207"/>
    </location>
</feature>
<reference evidence="2" key="1">
    <citation type="submission" date="2016-11" db="EMBL/GenBank/DDBJ databases">
        <title>The genome of Nicotiana attenuata.</title>
        <authorList>
            <person name="Xu S."/>
            <person name="Brockmoeller T."/>
            <person name="Gaquerel E."/>
            <person name="Navarro A."/>
            <person name="Kuhl H."/>
            <person name="Gase K."/>
            <person name="Ling Z."/>
            <person name="Zhou W."/>
            <person name="Kreitzer C."/>
            <person name="Stanke M."/>
            <person name="Tang H."/>
            <person name="Lyons E."/>
            <person name="Pandey P."/>
            <person name="Pandey S.P."/>
            <person name="Timmermann B."/>
            <person name="Baldwin I.T."/>
        </authorList>
    </citation>
    <scope>NUCLEOTIDE SEQUENCE [LARGE SCALE GENOMIC DNA]</scope>
    <source>
        <strain evidence="2">UT</strain>
    </source>
</reference>